<dbReference type="Gene3D" id="3.40.50.11660">
    <property type="entry name" value="Glycosyl transferase family 10, C-terminal domain"/>
    <property type="match status" value="1"/>
</dbReference>
<evidence type="ECO:0000259" key="13">
    <source>
        <dbReference type="Pfam" id="PF00852"/>
    </source>
</evidence>
<evidence type="ECO:0000256" key="3">
    <source>
        <dbReference type="ARBA" id="ARBA00008919"/>
    </source>
</evidence>
<keyword evidence="16" id="KW-1185">Reference proteome</keyword>
<dbReference type="PANTHER" id="PTHR48438:SF1">
    <property type="entry name" value="ALPHA-(1,3)-FUCOSYLTRANSFERASE C-RELATED"/>
    <property type="match status" value="1"/>
</dbReference>
<feature type="transmembrane region" description="Helical" evidence="12">
    <location>
        <begin position="98"/>
        <end position="115"/>
    </location>
</feature>
<dbReference type="Pfam" id="PF00852">
    <property type="entry name" value="Glyco_transf_10"/>
    <property type="match status" value="1"/>
</dbReference>
<comment type="similarity">
    <text evidence="3 12">Belongs to the glycosyltransferase 10 family.</text>
</comment>
<comment type="pathway">
    <text evidence="2">Protein modification; protein glycosylation.</text>
</comment>
<accession>A0AA88YBY9</accession>
<protein>
    <recommendedName>
        <fullName evidence="12">Fucosyltransferase</fullName>
        <ecNumber evidence="12">2.4.1.-</ecNumber>
    </recommendedName>
</protein>
<dbReference type="EC" id="2.4.1.-" evidence="12"/>
<gene>
    <name evidence="15" type="ORF">FSP39_008295</name>
</gene>
<evidence type="ECO:0000256" key="6">
    <source>
        <dbReference type="ARBA" id="ARBA00022692"/>
    </source>
</evidence>
<feature type="domain" description="Fucosyltransferase N-terminal" evidence="14">
    <location>
        <begin position="227"/>
        <end position="328"/>
    </location>
</feature>
<evidence type="ECO:0000256" key="12">
    <source>
        <dbReference type="RuleBase" id="RU003832"/>
    </source>
</evidence>
<dbReference type="InterPro" id="IPR001503">
    <property type="entry name" value="Glyco_trans_10"/>
</dbReference>
<name>A0AA88YBY9_PINIB</name>
<reference evidence="15" key="1">
    <citation type="submission" date="2019-08" db="EMBL/GenBank/DDBJ databases">
        <title>The improved chromosome-level genome for the pearl oyster Pinctada fucata martensii using PacBio sequencing and Hi-C.</title>
        <authorList>
            <person name="Zheng Z."/>
        </authorList>
    </citation>
    <scope>NUCLEOTIDE SEQUENCE</scope>
    <source>
        <strain evidence="15">ZZ-2019</strain>
        <tissue evidence="15">Adductor muscle</tissue>
    </source>
</reference>
<keyword evidence="11" id="KW-0325">Glycoprotein</keyword>
<dbReference type="Proteomes" id="UP001186944">
    <property type="component" value="Unassembled WGS sequence"/>
</dbReference>
<evidence type="ECO:0000313" key="15">
    <source>
        <dbReference type="EMBL" id="KAK3102038.1"/>
    </source>
</evidence>
<proteinExistence type="inferred from homology"/>
<keyword evidence="4 12" id="KW-0328">Glycosyltransferase</keyword>
<evidence type="ECO:0000256" key="10">
    <source>
        <dbReference type="ARBA" id="ARBA00023136"/>
    </source>
</evidence>
<dbReference type="GO" id="GO:0000139">
    <property type="term" value="C:Golgi membrane"/>
    <property type="evidence" value="ECO:0007669"/>
    <property type="project" value="UniProtKB-SubCell"/>
</dbReference>
<keyword evidence="10 12" id="KW-0472">Membrane</keyword>
<dbReference type="SUPFAM" id="SSF53756">
    <property type="entry name" value="UDP-Glycosyltransferase/glycogen phosphorylase"/>
    <property type="match status" value="1"/>
</dbReference>
<comment type="subcellular location">
    <subcellularLocation>
        <location evidence="1">Golgi apparatus membrane</location>
        <topology evidence="1">Single-pass type II membrane protein</topology>
    </subcellularLocation>
    <subcellularLocation>
        <location evidence="12">Golgi apparatus</location>
        <location evidence="12">Golgi stack membrane</location>
        <topology evidence="12">Single-pass type II membrane protein</topology>
    </subcellularLocation>
</comment>
<evidence type="ECO:0000256" key="9">
    <source>
        <dbReference type="ARBA" id="ARBA00023034"/>
    </source>
</evidence>
<keyword evidence="8 12" id="KW-1133">Transmembrane helix</keyword>
<evidence type="ECO:0000256" key="5">
    <source>
        <dbReference type="ARBA" id="ARBA00022679"/>
    </source>
</evidence>
<evidence type="ECO:0000256" key="4">
    <source>
        <dbReference type="ARBA" id="ARBA00022676"/>
    </source>
</evidence>
<dbReference type="InterPro" id="IPR055270">
    <property type="entry name" value="Glyco_tran_10_C"/>
</dbReference>
<organism evidence="15 16">
    <name type="scientific">Pinctada imbricata</name>
    <name type="common">Atlantic pearl-oyster</name>
    <name type="synonym">Pinctada martensii</name>
    <dbReference type="NCBI Taxonomy" id="66713"/>
    <lineage>
        <taxon>Eukaryota</taxon>
        <taxon>Metazoa</taxon>
        <taxon>Spiralia</taxon>
        <taxon>Lophotrochozoa</taxon>
        <taxon>Mollusca</taxon>
        <taxon>Bivalvia</taxon>
        <taxon>Autobranchia</taxon>
        <taxon>Pteriomorphia</taxon>
        <taxon>Pterioida</taxon>
        <taxon>Pterioidea</taxon>
        <taxon>Pteriidae</taxon>
        <taxon>Pinctada</taxon>
    </lineage>
</organism>
<dbReference type="GO" id="GO:0008417">
    <property type="term" value="F:fucosyltransferase activity"/>
    <property type="evidence" value="ECO:0007669"/>
    <property type="project" value="InterPro"/>
</dbReference>
<evidence type="ECO:0000256" key="11">
    <source>
        <dbReference type="ARBA" id="ARBA00023180"/>
    </source>
</evidence>
<evidence type="ECO:0000256" key="1">
    <source>
        <dbReference type="ARBA" id="ARBA00004323"/>
    </source>
</evidence>
<dbReference type="AlphaFoldDB" id="A0AA88YBY9"/>
<dbReference type="GO" id="GO:0032580">
    <property type="term" value="C:Golgi cisterna membrane"/>
    <property type="evidence" value="ECO:0007669"/>
    <property type="project" value="UniProtKB-SubCell"/>
</dbReference>
<keyword evidence="9 12" id="KW-0333">Golgi apparatus</keyword>
<evidence type="ECO:0000256" key="7">
    <source>
        <dbReference type="ARBA" id="ARBA00022968"/>
    </source>
</evidence>
<keyword evidence="5 12" id="KW-0808">Transferase</keyword>
<dbReference type="PANTHER" id="PTHR48438">
    <property type="entry name" value="ALPHA-(1,3)-FUCOSYLTRANSFERASE C-RELATED"/>
    <property type="match status" value="1"/>
</dbReference>
<keyword evidence="7" id="KW-0735">Signal-anchor</keyword>
<evidence type="ECO:0000259" key="14">
    <source>
        <dbReference type="Pfam" id="PF17039"/>
    </source>
</evidence>
<dbReference type="FunFam" id="3.40.50.11660:FF:000004">
    <property type="entry name" value="Glycoprotein 3-alpha-L-fucosyltransferase A"/>
    <property type="match status" value="1"/>
</dbReference>
<dbReference type="InterPro" id="IPR031481">
    <property type="entry name" value="Glyco_tran_10_N"/>
</dbReference>
<dbReference type="EMBL" id="VSWD01000005">
    <property type="protein sequence ID" value="KAK3102038.1"/>
    <property type="molecule type" value="Genomic_DNA"/>
</dbReference>
<keyword evidence="6 12" id="KW-0812">Transmembrane</keyword>
<dbReference type="InterPro" id="IPR038577">
    <property type="entry name" value="GT10-like_C_sf"/>
</dbReference>
<sequence length="552" mass="64034">MNLDGGCGYPTGDAYSSWAPGTEKKRTKHTYNAFELQPEIVKNGEGSGDRLSPQLLQSSMCVCDQVCDQEDRLSPQLLQSSMCVEDRNRKMRVHPRKVLLYAILIISAFLLFNLYSQNVWINNQADVPWEKDAGRRRLPKFTDEKFHKHARAERFENASKPKDGVLKFKPEKVEKEKEVIAESAKVKKPVLWPSLDHYRDDRILTQMKHRPQSIVEKESKGEQVPSKTILLYHGLGGWNVQRGRNKFIEDKCPVTNCIVTDDRRKAAEADMIMFHHSPARPWGPRPPHQVWLLFMLESPYHTPGLNGFGEIFNWTATYRHDSVIVAPYERFTLYNESVKTLPLKKNYAAGKTKKVAWFVSNCGARNGRRQYAEELGKHIQVDIYGACGPLKCPRHTANACFDMLTKDYKFYLSFENSNCRDYITEKFFVNGLGNDVLPIVMGAAPEDYARAAPNHSFIHVDEFDTPKDLAEYLHKLDKDDDLYNEYFRYKGTGDIINTFYWCRVCSMLHEAPNYQPIIYHDLERWWRGPGVCIGQQRWRENKTRKEVIIDKY</sequence>
<evidence type="ECO:0000313" key="16">
    <source>
        <dbReference type="Proteomes" id="UP001186944"/>
    </source>
</evidence>
<dbReference type="Pfam" id="PF17039">
    <property type="entry name" value="Glyco_tran_10_N"/>
    <property type="match status" value="1"/>
</dbReference>
<evidence type="ECO:0000256" key="2">
    <source>
        <dbReference type="ARBA" id="ARBA00004922"/>
    </source>
</evidence>
<feature type="domain" description="Fucosyltransferase C-terminal" evidence="13">
    <location>
        <begin position="350"/>
        <end position="525"/>
    </location>
</feature>
<comment type="caution">
    <text evidence="15">The sequence shown here is derived from an EMBL/GenBank/DDBJ whole genome shotgun (WGS) entry which is preliminary data.</text>
</comment>
<evidence type="ECO:0000256" key="8">
    <source>
        <dbReference type="ARBA" id="ARBA00022989"/>
    </source>
</evidence>